<keyword evidence="1" id="KW-0378">Hydrolase</keyword>
<dbReference type="Pfam" id="PF13650">
    <property type="entry name" value="Asp_protease_2"/>
    <property type="match status" value="1"/>
</dbReference>
<dbReference type="Proteomes" id="UP001597441">
    <property type="component" value="Unassembled WGS sequence"/>
</dbReference>
<dbReference type="InterPro" id="IPR034122">
    <property type="entry name" value="Retropepsin-like_bacterial"/>
</dbReference>
<dbReference type="EMBL" id="JBHULK010000007">
    <property type="protein sequence ID" value="MFD2536306.1"/>
    <property type="molecule type" value="Genomic_DNA"/>
</dbReference>
<reference evidence="2" key="1">
    <citation type="journal article" date="2019" name="Int. J. Syst. Evol. Microbiol.">
        <title>The Global Catalogue of Microorganisms (GCM) 10K type strain sequencing project: providing services to taxonomists for standard genome sequencing and annotation.</title>
        <authorList>
            <consortium name="The Broad Institute Genomics Platform"/>
            <consortium name="The Broad Institute Genome Sequencing Center for Infectious Disease"/>
            <person name="Wu L."/>
            <person name="Ma J."/>
        </authorList>
    </citation>
    <scope>NUCLEOTIDE SEQUENCE [LARGE SCALE GENOMIC DNA]</scope>
    <source>
        <strain evidence="2">KCTC 42903</strain>
    </source>
</reference>
<proteinExistence type="predicted"/>
<evidence type="ECO:0000313" key="1">
    <source>
        <dbReference type="EMBL" id="MFD2536306.1"/>
    </source>
</evidence>
<dbReference type="SUPFAM" id="SSF50630">
    <property type="entry name" value="Acid proteases"/>
    <property type="match status" value="1"/>
</dbReference>
<accession>A0ABW5JVN4</accession>
<evidence type="ECO:0000313" key="2">
    <source>
        <dbReference type="Proteomes" id="UP001597441"/>
    </source>
</evidence>
<dbReference type="CDD" id="cd05483">
    <property type="entry name" value="retropepsin_like_bacteria"/>
    <property type="match status" value="1"/>
</dbReference>
<dbReference type="EC" id="3.4.23.-" evidence="1"/>
<sequence length="153" mass="17438">MKLILFFMGMIAVSLQSVGQESKSHNDSGKLYFELIKEKIIIPVQIDGKSYKFLVDTGGIFEISENLQNEFNFKQTESTTIAGINRKEIEIKAVNIPEIKIGNWAFRDRKAIVSNLHSKYPYSCCELDGMIGRDFFDNVIIQFDLASKFISLN</sequence>
<keyword evidence="2" id="KW-1185">Reference proteome</keyword>
<dbReference type="InterPro" id="IPR021109">
    <property type="entry name" value="Peptidase_aspartic_dom_sf"/>
</dbReference>
<dbReference type="Gene3D" id="2.40.70.10">
    <property type="entry name" value="Acid Proteases"/>
    <property type="match status" value="1"/>
</dbReference>
<dbReference type="GO" id="GO:0016787">
    <property type="term" value="F:hydrolase activity"/>
    <property type="evidence" value="ECO:0007669"/>
    <property type="project" value="UniProtKB-KW"/>
</dbReference>
<gene>
    <name evidence="1" type="ORF">ACFSQS_14430</name>
</gene>
<protein>
    <submittedName>
        <fullName evidence="1">Retropepsin-like aspartic protease</fullName>
        <ecNumber evidence="1">3.4.23.-</ecNumber>
    </submittedName>
</protein>
<name>A0ABW5JVN4_9FLAO</name>
<organism evidence="1 2">
    <name type="scientific">Gelatiniphilus marinus</name>
    <dbReference type="NCBI Taxonomy" id="1759464"/>
    <lineage>
        <taxon>Bacteria</taxon>
        <taxon>Pseudomonadati</taxon>
        <taxon>Bacteroidota</taxon>
        <taxon>Flavobacteriia</taxon>
        <taxon>Flavobacteriales</taxon>
        <taxon>Flavobacteriaceae</taxon>
        <taxon>Gelatiniphilus</taxon>
    </lineage>
</organism>
<dbReference type="RefSeq" id="WP_388020497.1">
    <property type="nucleotide sequence ID" value="NZ_JBHUDT010000007.1"/>
</dbReference>
<comment type="caution">
    <text evidence="1">The sequence shown here is derived from an EMBL/GenBank/DDBJ whole genome shotgun (WGS) entry which is preliminary data.</text>
</comment>